<proteinExistence type="predicted"/>
<name>A0A656JUL0_PSESF</name>
<dbReference type="EMBL" id="AOKF01002024">
    <property type="protein sequence ID" value="EPN55299.1"/>
    <property type="molecule type" value="Genomic_DNA"/>
</dbReference>
<dbReference type="Proteomes" id="UP000018849">
    <property type="component" value="Unassembled WGS sequence"/>
</dbReference>
<evidence type="ECO:0000313" key="1">
    <source>
        <dbReference type="EMBL" id="EPN55299.1"/>
    </source>
</evidence>
<protein>
    <submittedName>
        <fullName evidence="1">Aldehyde dehydrogenase family protein</fullName>
    </submittedName>
</protein>
<evidence type="ECO:0000313" key="2">
    <source>
        <dbReference type="Proteomes" id="UP000018849"/>
    </source>
</evidence>
<organism evidence="1 2">
    <name type="scientific">Pseudomonas syringae pv. actinidiae ICMP 19096</name>
    <dbReference type="NCBI Taxonomy" id="1194405"/>
    <lineage>
        <taxon>Bacteria</taxon>
        <taxon>Pseudomonadati</taxon>
        <taxon>Pseudomonadota</taxon>
        <taxon>Gammaproteobacteria</taxon>
        <taxon>Pseudomonadales</taxon>
        <taxon>Pseudomonadaceae</taxon>
        <taxon>Pseudomonas</taxon>
        <taxon>Pseudomonas syringae</taxon>
    </lineage>
</organism>
<comment type="caution">
    <text evidence="1">The sequence shown here is derived from an EMBL/GenBank/DDBJ whole genome shotgun (WGS) entry which is preliminary data.</text>
</comment>
<gene>
    <name evidence="1" type="ORF">A245_23459</name>
</gene>
<feature type="non-terminal residue" evidence="1">
    <location>
        <position position="57"/>
    </location>
</feature>
<dbReference type="AlphaFoldDB" id="A0A656JUL0"/>
<sequence length="57" mass="5863">MPNILGQNFIAGGRSALGQSLQKSLDATTGEELPYSFHQATDGEIDAAALAAKAAFP</sequence>
<accession>A0A656JUL0</accession>
<reference evidence="1 2" key="1">
    <citation type="journal article" date="2013" name="PLoS Pathog.">
        <title>Genomic analysis of the Kiwifruit pathogen Pseudomonas syringae pv. actinidiae provides insight into the origins of an emergent plant disease.</title>
        <authorList>
            <person name="McCann H.C."/>
            <person name="Rikkerink E.H."/>
            <person name="Bertels F."/>
            <person name="Fiers M."/>
            <person name="Lu A."/>
            <person name="Rees-George J."/>
            <person name="Andersen M.T."/>
            <person name="Gleave A.P."/>
            <person name="Haubold B."/>
            <person name="Wohlers M.W."/>
            <person name="Guttman D.S."/>
            <person name="Wang P.W."/>
            <person name="Straub C."/>
            <person name="Vanneste J.L."/>
            <person name="Rainey P.B."/>
            <person name="Templeton M.D."/>
        </authorList>
    </citation>
    <scope>NUCLEOTIDE SEQUENCE [LARGE SCALE GENOMIC DNA]</scope>
    <source>
        <strain evidence="1 2">ICMP 19096</strain>
    </source>
</reference>